<feature type="active site" evidence="7">
    <location>
        <position position="128"/>
    </location>
</feature>
<evidence type="ECO:0000256" key="2">
    <source>
        <dbReference type="ARBA" id="ARBA00005046"/>
    </source>
</evidence>
<feature type="region of interest" description="Disordered" evidence="8">
    <location>
        <begin position="151"/>
        <end position="174"/>
    </location>
</feature>
<dbReference type="InterPro" id="IPR036522">
    <property type="entry name" value="MoaC_sf"/>
</dbReference>
<dbReference type="EC" id="4.6.1.17" evidence="3 7"/>
<feature type="domain" description="Molybdopterin cofactor biosynthesis C (MoaC)" evidence="9">
    <location>
        <begin position="15"/>
        <end position="150"/>
    </location>
</feature>
<keyword evidence="12" id="KW-1185">Reference proteome</keyword>
<evidence type="ECO:0000256" key="1">
    <source>
        <dbReference type="ARBA" id="ARBA00001637"/>
    </source>
</evidence>
<evidence type="ECO:0000313" key="11">
    <source>
        <dbReference type="EMBL" id="MDO6577072.1"/>
    </source>
</evidence>
<dbReference type="Gene3D" id="3.30.70.640">
    <property type="entry name" value="Molybdopterin cofactor biosynthesis C (MoaC) domain"/>
    <property type="match status" value="1"/>
</dbReference>
<dbReference type="GO" id="GO:0061799">
    <property type="term" value="F:cyclic pyranopterin monophosphate synthase activity"/>
    <property type="evidence" value="ECO:0007669"/>
    <property type="project" value="UniProtKB-UniRule"/>
</dbReference>
<dbReference type="InterPro" id="IPR050105">
    <property type="entry name" value="MoCo_biosynth_MoaA/MoaC"/>
</dbReference>
<evidence type="ECO:0000256" key="7">
    <source>
        <dbReference type="HAMAP-Rule" id="MF_01224"/>
    </source>
</evidence>
<evidence type="ECO:0000256" key="3">
    <source>
        <dbReference type="ARBA" id="ARBA00012575"/>
    </source>
</evidence>
<dbReference type="CDD" id="cd01420">
    <property type="entry name" value="MoaC_PE"/>
    <property type="match status" value="1"/>
</dbReference>
<name>A0AAW7YZA3_9ALTE</name>
<dbReference type="EMBL" id="JAUOQI010000004">
    <property type="protein sequence ID" value="MDO6577072.1"/>
    <property type="molecule type" value="Genomic_DNA"/>
</dbReference>
<dbReference type="InterPro" id="IPR002820">
    <property type="entry name" value="Mopterin_CF_biosynth-C_dom"/>
</dbReference>
<sequence>MATFSHLNAGGEANMVDVSDKAVTVREATAQGYLYASPEVISQISNATIAKGDVFAVARIAGIQGAKRCADLIPLCHPLALSKVDVNFAIEPENNRIKTTCFCKLSGKTGVEMEALTGVNVALLTLFDMCKAIDPGMRLEGIQVLDKKGGKTGHWQRIDEPASSHIKDKNPLGE</sequence>
<dbReference type="NCBIfam" id="NF006870">
    <property type="entry name" value="PRK09364.1"/>
    <property type="match status" value="1"/>
</dbReference>
<evidence type="ECO:0000256" key="4">
    <source>
        <dbReference type="ARBA" id="ARBA00023150"/>
    </source>
</evidence>
<evidence type="ECO:0000313" key="12">
    <source>
        <dbReference type="Proteomes" id="UP000056750"/>
    </source>
</evidence>
<dbReference type="InterPro" id="IPR047594">
    <property type="entry name" value="MoaC_bact/euk"/>
</dbReference>
<dbReference type="SUPFAM" id="SSF55040">
    <property type="entry name" value="Molybdenum cofactor biosynthesis protein C, MoaC"/>
    <property type="match status" value="1"/>
</dbReference>
<dbReference type="Proteomes" id="UP001170717">
    <property type="component" value="Unassembled WGS sequence"/>
</dbReference>
<comment type="pathway">
    <text evidence="2 7">Cofactor biosynthesis; molybdopterin biosynthesis.</text>
</comment>
<evidence type="ECO:0000256" key="5">
    <source>
        <dbReference type="ARBA" id="ARBA00023239"/>
    </source>
</evidence>
<dbReference type="GO" id="GO:0006777">
    <property type="term" value="P:Mo-molybdopterin cofactor biosynthetic process"/>
    <property type="evidence" value="ECO:0007669"/>
    <property type="project" value="UniProtKB-UniRule"/>
</dbReference>
<dbReference type="NCBIfam" id="TIGR00581">
    <property type="entry name" value="moaC"/>
    <property type="match status" value="1"/>
</dbReference>
<protein>
    <recommendedName>
        <fullName evidence="3 7">Cyclic pyranopterin monophosphate synthase</fullName>
        <ecNumber evidence="3 7">4.6.1.17</ecNumber>
    </recommendedName>
    <alternativeName>
        <fullName evidence="7">Molybdenum cofactor biosynthesis protein C</fullName>
    </alternativeName>
</protein>
<evidence type="ECO:0000313" key="10">
    <source>
        <dbReference type="EMBL" id="AMJ74680.1"/>
    </source>
</evidence>
<accession>A0AAW7YZA3</accession>
<comment type="function">
    <text evidence="6 7">Catalyzes the conversion of (8S)-3',8-cyclo-7,8-dihydroguanosine 5'-triphosphate to cyclic pyranopterin monophosphate (cPMP).</text>
</comment>
<dbReference type="KEGG" id="asq:AVL57_12345"/>
<dbReference type="EMBL" id="CP013926">
    <property type="protein sequence ID" value="AMJ74680.1"/>
    <property type="molecule type" value="Genomic_DNA"/>
</dbReference>
<evidence type="ECO:0000256" key="8">
    <source>
        <dbReference type="SAM" id="MobiDB-lite"/>
    </source>
</evidence>
<comment type="subunit">
    <text evidence="7">Homohexamer; trimer of dimers.</text>
</comment>
<feature type="compositionally biased region" description="Basic and acidic residues" evidence="8">
    <location>
        <begin position="156"/>
        <end position="174"/>
    </location>
</feature>
<dbReference type="AlphaFoldDB" id="A0AAW7YZA3"/>
<dbReference type="HAMAP" id="MF_01224_B">
    <property type="entry name" value="MoaC_B"/>
    <property type="match status" value="1"/>
</dbReference>
<dbReference type="Proteomes" id="UP000056750">
    <property type="component" value="Chromosome"/>
</dbReference>
<keyword evidence="5 7" id="KW-0456">Lyase</keyword>
<evidence type="ECO:0000313" key="13">
    <source>
        <dbReference type="Proteomes" id="UP001170717"/>
    </source>
</evidence>
<dbReference type="GeneID" id="83258550"/>
<comment type="similarity">
    <text evidence="7">Belongs to the MoaC family.</text>
</comment>
<reference evidence="11" key="2">
    <citation type="submission" date="2023-07" db="EMBL/GenBank/DDBJ databases">
        <title>Genome content predicts the carbon catabolic preferences of heterotrophic bacteria.</title>
        <authorList>
            <person name="Gralka M."/>
        </authorList>
    </citation>
    <scope>NUCLEOTIDE SEQUENCE</scope>
    <source>
        <strain evidence="11">F2M12</strain>
    </source>
</reference>
<evidence type="ECO:0000259" key="9">
    <source>
        <dbReference type="Pfam" id="PF01967"/>
    </source>
</evidence>
<dbReference type="InterPro" id="IPR023045">
    <property type="entry name" value="MoaC"/>
</dbReference>
<dbReference type="RefSeq" id="WP_057791377.1">
    <property type="nucleotide sequence ID" value="NZ_CANLMS010000006.1"/>
</dbReference>
<feature type="binding site" evidence="7">
    <location>
        <begin position="113"/>
        <end position="114"/>
    </location>
    <ligand>
        <name>substrate</name>
    </ligand>
</feature>
<proteinExistence type="inferred from homology"/>
<dbReference type="PANTHER" id="PTHR22960">
    <property type="entry name" value="MOLYBDOPTERIN COFACTOR SYNTHESIS PROTEIN A"/>
    <property type="match status" value="1"/>
</dbReference>
<keyword evidence="4 7" id="KW-0501">Molybdenum cofactor biosynthesis</keyword>
<evidence type="ECO:0000256" key="6">
    <source>
        <dbReference type="ARBA" id="ARBA00055087"/>
    </source>
</evidence>
<gene>
    <name evidence="7 11" type="primary">moaC</name>
    <name evidence="10" type="ORF">AVL57_12345</name>
    <name evidence="11" type="ORF">Q4527_06695</name>
</gene>
<reference evidence="10 12" key="1">
    <citation type="submission" date="2015-12" db="EMBL/GenBank/DDBJ databases">
        <title>Intraspecies pangenome expansion in the marine bacterium Alteromonas.</title>
        <authorList>
            <person name="Lopez-Perez M."/>
            <person name="Rodriguez-Valera F."/>
        </authorList>
    </citation>
    <scope>NUCLEOTIDE SEQUENCE [LARGE SCALE GENOMIC DNA]</scope>
    <source>
        <strain evidence="10 12">LMG 21861</strain>
    </source>
</reference>
<comment type="catalytic activity">
    <reaction evidence="1 7">
        <text>(8S)-3',8-cyclo-7,8-dihydroguanosine 5'-triphosphate = cyclic pyranopterin phosphate + diphosphate</text>
        <dbReference type="Rhea" id="RHEA:49580"/>
        <dbReference type="ChEBI" id="CHEBI:33019"/>
        <dbReference type="ChEBI" id="CHEBI:59648"/>
        <dbReference type="ChEBI" id="CHEBI:131766"/>
        <dbReference type="EC" id="4.6.1.17"/>
    </reaction>
</comment>
<organism evidence="11 13">
    <name type="scientific">Alteromonas stellipolaris</name>
    <dbReference type="NCBI Taxonomy" id="233316"/>
    <lineage>
        <taxon>Bacteria</taxon>
        <taxon>Pseudomonadati</taxon>
        <taxon>Pseudomonadota</taxon>
        <taxon>Gammaproteobacteria</taxon>
        <taxon>Alteromonadales</taxon>
        <taxon>Alteromonadaceae</taxon>
        <taxon>Alteromonas/Salinimonas group</taxon>
        <taxon>Alteromonas</taxon>
    </lineage>
</organism>
<dbReference type="Pfam" id="PF01967">
    <property type="entry name" value="MoaC"/>
    <property type="match status" value="1"/>
</dbReference>
<feature type="binding site" evidence="7">
    <location>
        <begin position="75"/>
        <end position="77"/>
    </location>
    <ligand>
        <name>substrate</name>
    </ligand>
</feature>